<keyword evidence="3" id="KW-1185">Reference proteome</keyword>
<evidence type="ECO:0000259" key="1">
    <source>
        <dbReference type="Pfam" id="PF01636"/>
    </source>
</evidence>
<sequence length="339" mass="37927">MQASWAQQVTDRFFDGRISPSKVQCNAIAQVVSGASTVSQVHSPGSMSYTVVCNGFSGPRQDLIVSFREPGAHLDEGMVRLAKEIHGDLVPESTYHGNVEGADPPLSIYSMPYLRGLCCLEILPFQIEMDPDEEEKHGVFIKHLARYFARCWSFPQSVDHQIQAEKQDGIRKRLARLAEELPSSILPDSMLPKLIEALPSLFGQDYPQVLTHGDFSVTNILVDENKLEIVGIVDWSLAAVMPFGMDLDVLLLTTGFMTTDGWHDYACKSMLQHTFWEEFWTVSGIEEEGRGRTRVLAETACTIGALLRLAFRRNADGSPSEQVLISESNMRRLKAWFSE</sequence>
<dbReference type="HOGENOM" id="CLU_038193_0_0_1"/>
<dbReference type="InterPro" id="IPR002575">
    <property type="entry name" value="Aminoglycoside_PTrfase"/>
</dbReference>
<gene>
    <name evidence="2" type="ORF">MAC_02866</name>
</gene>
<dbReference type="InterPro" id="IPR011009">
    <property type="entry name" value="Kinase-like_dom_sf"/>
</dbReference>
<name>E9DZ18_METAQ</name>
<reference evidence="2 3" key="1">
    <citation type="journal article" date="2011" name="PLoS Genet.">
        <title>Genome sequencing and comparative transcriptomics of the model entomopathogenic fungi Metarhizium anisopliae and M. acridum.</title>
        <authorList>
            <person name="Gao Q."/>
            <person name="Jin K."/>
            <person name="Ying S.H."/>
            <person name="Zhang Y."/>
            <person name="Xiao G."/>
            <person name="Shang Y."/>
            <person name="Duan Z."/>
            <person name="Hu X."/>
            <person name="Xie X.Q."/>
            <person name="Zhou G."/>
            <person name="Peng G."/>
            <person name="Luo Z."/>
            <person name="Huang W."/>
            <person name="Wang B."/>
            <person name="Fang W."/>
            <person name="Wang S."/>
            <person name="Zhong Y."/>
            <person name="Ma L.J."/>
            <person name="St Leger R.J."/>
            <person name="Zhao G.P."/>
            <person name="Pei Y."/>
            <person name="Feng M.G."/>
            <person name="Xia Y."/>
            <person name="Wang C."/>
        </authorList>
    </citation>
    <scope>NUCLEOTIDE SEQUENCE [LARGE SCALE GENOMIC DNA]</scope>
    <source>
        <strain evidence="2 3">CQMa 102</strain>
    </source>
</reference>
<dbReference type="Proteomes" id="UP000002499">
    <property type="component" value="Unassembled WGS sequence"/>
</dbReference>
<organism evidence="3">
    <name type="scientific">Metarhizium acridum (strain CQMa 102)</name>
    <dbReference type="NCBI Taxonomy" id="655827"/>
    <lineage>
        <taxon>Eukaryota</taxon>
        <taxon>Fungi</taxon>
        <taxon>Dikarya</taxon>
        <taxon>Ascomycota</taxon>
        <taxon>Pezizomycotina</taxon>
        <taxon>Sordariomycetes</taxon>
        <taxon>Hypocreomycetidae</taxon>
        <taxon>Hypocreales</taxon>
        <taxon>Clavicipitaceae</taxon>
        <taxon>Metarhizium</taxon>
    </lineage>
</organism>
<dbReference type="OrthoDB" id="5598852at2759"/>
<dbReference type="STRING" id="655827.E9DZ18"/>
<accession>E9DZ18</accession>
<dbReference type="EMBL" id="GL698484">
    <property type="protein sequence ID" value="EFY91195.1"/>
    <property type="molecule type" value="Genomic_DNA"/>
</dbReference>
<dbReference type="Gene3D" id="3.90.1200.10">
    <property type="match status" value="1"/>
</dbReference>
<dbReference type="InParanoid" id="E9DZ18"/>
<dbReference type="eggNOG" id="ENOG502RKJ4">
    <property type="taxonomic scope" value="Eukaryota"/>
</dbReference>
<feature type="domain" description="Aminoglycoside phosphotransferase" evidence="1">
    <location>
        <begin position="154"/>
        <end position="253"/>
    </location>
</feature>
<dbReference type="GeneID" id="19247177"/>
<dbReference type="OMA" id="FARCWST"/>
<dbReference type="SUPFAM" id="SSF56112">
    <property type="entry name" value="Protein kinase-like (PK-like)"/>
    <property type="match status" value="1"/>
</dbReference>
<evidence type="ECO:0000313" key="3">
    <source>
        <dbReference type="Proteomes" id="UP000002499"/>
    </source>
</evidence>
<evidence type="ECO:0000313" key="2">
    <source>
        <dbReference type="EMBL" id="EFY91195.1"/>
    </source>
</evidence>
<dbReference type="KEGG" id="maw:19247177"/>
<protein>
    <recommendedName>
        <fullName evidence="1">Aminoglycoside phosphotransferase domain-containing protein</fullName>
    </recommendedName>
</protein>
<dbReference type="PANTHER" id="PTHR21310">
    <property type="entry name" value="AMINOGLYCOSIDE PHOSPHOTRANSFERASE-RELATED-RELATED"/>
    <property type="match status" value="1"/>
</dbReference>
<dbReference type="Pfam" id="PF01636">
    <property type="entry name" value="APH"/>
    <property type="match status" value="1"/>
</dbReference>
<proteinExistence type="predicted"/>
<dbReference type="AlphaFoldDB" id="E9DZ18"/>
<dbReference type="InterPro" id="IPR051678">
    <property type="entry name" value="AGP_Transferase"/>
</dbReference>